<proteinExistence type="predicted"/>
<dbReference type="SUPFAM" id="SSF53335">
    <property type="entry name" value="S-adenosyl-L-methionine-dependent methyltransferases"/>
    <property type="match status" value="1"/>
</dbReference>
<dbReference type="AlphaFoldDB" id="X1T4Z0"/>
<comment type="caution">
    <text evidence="2">The sequence shown here is derived from an EMBL/GenBank/DDBJ whole genome shotgun (WGS) entry which is preliminary data.</text>
</comment>
<feature type="domain" description="Methyltransferase type 11" evidence="1">
    <location>
        <begin position="13"/>
        <end position="73"/>
    </location>
</feature>
<dbReference type="Pfam" id="PF08241">
    <property type="entry name" value="Methyltransf_11"/>
    <property type="match status" value="1"/>
</dbReference>
<dbReference type="Gene3D" id="3.40.50.150">
    <property type="entry name" value="Vaccinia Virus protein VP39"/>
    <property type="match status" value="1"/>
</dbReference>
<evidence type="ECO:0000313" key="2">
    <source>
        <dbReference type="EMBL" id="GAJ00309.1"/>
    </source>
</evidence>
<accession>X1T4Z0</accession>
<name>X1T4Z0_9ZZZZ</name>
<dbReference type="EMBL" id="BARW01022525">
    <property type="protein sequence ID" value="GAJ00309.1"/>
    <property type="molecule type" value="Genomic_DNA"/>
</dbReference>
<dbReference type="InterPro" id="IPR029063">
    <property type="entry name" value="SAM-dependent_MTases_sf"/>
</dbReference>
<protein>
    <recommendedName>
        <fullName evidence="1">Methyltransferase type 11 domain-containing protein</fullName>
    </recommendedName>
</protein>
<dbReference type="GO" id="GO:0008757">
    <property type="term" value="F:S-adenosylmethionine-dependent methyltransferase activity"/>
    <property type="evidence" value="ECO:0007669"/>
    <property type="project" value="InterPro"/>
</dbReference>
<evidence type="ECO:0000259" key="1">
    <source>
        <dbReference type="Pfam" id="PF08241"/>
    </source>
</evidence>
<organism evidence="2">
    <name type="scientific">marine sediment metagenome</name>
    <dbReference type="NCBI Taxonomy" id="412755"/>
    <lineage>
        <taxon>unclassified sequences</taxon>
        <taxon>metagenomes</taxon>
        <taxon>ecological metagenomes</taxon>
    </lineage>
</organism>
<gene>
    <name evidence="2" type="ORF">S12H4_37566</name>
</gene>
<reference evidence="2" key="1">
    <citation type="journal article" date="2014" name="Front. Microbiol.">
        <title>High frequency of phylogenetically diverse reductive dehalogenase-homologous genes in deep subseafloor sedimentary metagenomes.</title>
        <authorList>
            <person name="Kawai M."/>
            <person name="Futagami T."/>
            <person name="Toyoda A."/>
            <person name="Takaki Y."/>
            <person name="Nishi S."/>
            <person name="Hori S."/>
            <person name="Arai W."/>
            <person name="Tsubouchi T."/>
            <person name="Morono Y."/>
            <person name="Uchiyama I."/>
            <person name="Ito T."/>
            <person name="Fujiyama A."/>
            <person name="Inagaki F."/>
            <person name="Takami H."/>
        </authorList>
    </citation>
    <scope>NUCLEOTIDE SEQUENCE</scope>
    <source>
        <strain evidence="2">Expedition CK06-06</strain>
    </source>
</reference>
<sequence length="222" mass="25449">DPSKLACAVAFAFENPMDSCPCQFLVGDGAQLPLAAECCDLATSQDGFEHFPDPVGVLREANRILEPGGRFLIHFATYYTQYGPHLYNFIRVPRAHYFFSDAVMIEAARQIAVELERRAANAQRPMRETPMEQAEREIYQFKHFINRMTLKRFKKIVPQSLGWRLVAFHRYCTTRREILFLELPYLDELCGAVICVLEKSPGSAVSHDDFRRARVCGLPRLM</sequence>
<feature type="non-terminal residue" evidence="2">
    <location>
        <position position="1"/>
    </location>
</feature>
<dbReference type="InterPro" id="IPR013216">
    <property type="entry name" value="Methyltransf_11"/>
</dbReference>
<dbReference type="CDD" id="cd02440">
    <property type="entry name" value="AdoMet_MTases"/>
    <property type="match status" value="1"/>
</dbReference>